<comment type="caution">
    <text evidence="7">The sequence shown here is derived from an EMBL/GenBank/DDBJ whole genome shotgun (WGS) entry which is preliminary data.</text>
</comment>
<accession>A0A8H7ZTV8</accession>
<protein>
    <submittedName>
        <fullName evidence="7">Programmed cell death protein 2</fullName>
    </submittedName>
</protein>
<dbReference type="InterPro" id="IPR007320">
    <property type="entry name" value="PDCD2_C"/>
</dbReference>
<dbReference type="GO" id="GO:0005634">
    <property type="term" value="C:nucleus"/>
    <property type="evidence" value="ECO:0007669"/>
    <property type="project" value="TreeGrafter"/>
</dbReference>
<evidence type="ECO:0000256" key="1">
    <source>
        <dbReference type="ARBA" id="ARBA00022723"/>
    </source>
</evidence>
<dbReference type="Pfam" id="PF04194">
    <property type="entry name" value="PDCD2_C"/>
    <property type="match status" value="1"/>
</dbReference>
<evidence type="ECO:0000313" key="8">
    <source>
        <dbReference type="Proteomes" id="UP000673691"/>
    </source>
</evidence>
<sequence>MVSARTPSSRRVQVELGFLEPFPVRRSRDGAGKDSEGKQAEEGEETRAGGGRPPAAPRGRKPDSPNRADARTVSYPTAPRGVQADDESAFPSKLGGKPTWLDPTRPLAAADVACGVCSAPMAFLLQLYTPRDDPDDPSYHRMVHVFCCRTGKCHKIDWRECFRVYRSQLPRVNDFWEEKEAPAGLENLTVPKQDVRPGILLLAFTGVKVQSQFFVQHANSAPLLQNLRSQRCLAALCVVCGLAGPKCCSKCHASRYCSREHQAFHWTTACHRKLCGIDEVARPTSVVRMEERMLVQAVFPPMEIACELEDLEEGEGDQGVGGDADANAPPMNFESGSLLSLNVADGGYEKTKVEVDPVFLKFQKRVSRYPDQVLRYARIADEEQGPDECEAPEPLWVSENGKPRVQQRWRGADGDDGERREDEEEEIVELCDVPVCDVCGEPREFEFQALTHLPIDNSDPQALDWGTLLVYTCPRSCALNRPYVREALWRQDFSGDGIGERLAGFSQ</sequence>
<evidence type="ECO:0000313" key="7">
    <source>
        <dbReference type="EMBL" id="KAG5459401.1"/>
    </source>
</evidence>
<evidence type="ECO:0000256" key="4">
    <source>
        <dbReference type="PROSITE-ProRule" id="PRU00134"/>
    </source>
</evidence>
<evidence type="ECO:0000256" key="2">
    <source>
        <dbReference type="ARBA" id="ARBA00022771"/>
    </source>
</evidence>
<dbReference type="OrthoDB" id="443682at2759"/>
<dbReference type="Gene3D" id="6.10.140.2220">
    <property type="match status" value="1"/>
</dbReference>
<feature type="compositionally biased region" description="Basic and acidic residues" evidence="5">
    <location>
        <begin position="26"/>
        <end position="47"/>
    </location>
</feature>
<dbReference type="SUPFAM" id="SSF144232">
    <property type="entry name" value="HIT/MYND zinc finger-like"/>
    <property type="match status" value="1"/>
</dbReference>
<feature type="compositionally biased region" description="Polar residues" evidence="5">
    <location>
        <begin position="1"/>
        <end position="11"/>
    </location>
</feature>
<evidence type="ECO:0000256" key="5">
    <source>
        <dbReference type="SAM" id="MobiDB-lite"/>
    </source>
</evidence>
<dbReference type="EMBL" id="JAEFCI010006892">
    <property type="protein sequence ID" value="KAG5459401.1"/>
    <property type="molecule type" value="Genomic_DNA"/>
</dbReference>
<name>A0A8H7ZTV8_9FUNG</name>
<dbReference type="PANTHER" id="PTHR12298:SF4">
    <property type="entry name" value="PROGRAMMED CELL DEATH PROTEIN 2"/>
    <property type="match status" value="1"/>
</dbReference>
<organism evidence="7 8">
    <name type="scientific">Olpidium bornovanus</name>
    <dbReference type="NCBI Taxonomy" id="278681"/>
    <lineage>
        <taxon>Eukaryota</taxon>
        <taxon>Fungi</taxon>
        <taxon>Fungi incertae sedis</taxon>
        <taxon>Olpidiomycota</taxon>
        <taxon>Olpidiomycotina</taxon>
        <taxon>Olpidiomycetes</taxon>
        <taxon>Olpidiales</taxon>
        <taxon>Olpidiaceae</taxon>
        <taxon>Olpidium</taxon>
    </lineage>
</organism>
<gene>
    <name evidence="7" type="ORF">BJ554DRAFT_197</name>
</gene>
<keyword evidence="3" id="KW-0862">Zinc</keyword>
<feature type="compositionally biased region" description="Basic and acidic residues" evidence="5">
    <location>
        <begin position="60"/>
        <end position="70"/>
    </location>
</feature>
<proteinExistence type="predicted"/>
<evidence type="ECO:0000259" key="6">
    <source>
        <dbReference type="PROSITE" id="PS50865"/>
    </source>
</evidence>
<reference evidence="7 8" key="1">
    <citation type="journal article" name="Sci. Rep.">
        <title>Genome-scale phylogenetic analyses confirm Olpidium as the closest living zoosporic fungus to the non-flagellated, terrestrial fungi.</title>
        <authorList>
            <person name="Chang Y."/>
            <person name="Rochon D."/>
            <person name="Sekimoto S."/>
            <person name="Wang Y."/>
            <person name="Chovatia M."/>
            <person name="Sandor L."/>
            <person name="Salamov A."/>
            <person name="Grigoriev I.V."/>
            <person name="Stajich J.E."/>
            <person name="Spatafora J.W."/>
        </authorList>
    </citation>
    <scope>NUCLEOTIDE SEQUENCE [LARGE SCALE GENOMIC DNA]</scope>
    <source>
        <strain evidence="7">S191</strain>
    </source>
</reference>
<keyword evidence="1" id="KW-0479">Metal-binding</keyword>
<dbReference type="GO" id="GO:0008270">
    <property type="term" value="F:zinc ion binding"/>
    <property type="evidence" value="ECO:0007669"/>
    <property type="project" value="UniProtKB-KW"/>
</dbReference>
<dbReference type="PANTHER" id="PTHR12298">
    <property type="entry name" value="PCDC2 PROGRAMMED CELL DEATH PROTEIN 2 -RELATED"/>
    <property type="match status" value="1"/>
</dbReference>
<dbReference type="PROSITE" id="PS50865">
    <property type="entry name" value="ZF_MYND_2"/>
    <property type="match status" value="1"/>
</dbReference>
<dbReference type="InterPro" id="IPR002893">
    <property type="entry name" value="Znf_MYND"/>
</dbReference>
<keyword evidence="2 4" id="KW-0863">Zinc-finger</keyword>
<keyword evidence="8" id="KW-1185">Reference proteome</keyword>
<feature type="region of interest" description="Disordered" evidence="5">
    <location>
        <begin position="1"/>
        <end position="97"/>
    </location>
</feature>
<dbReference type="Proteomes" id="UP000673691">
    <property type="component" value="Unassembled WGS sequence"/>
</dbReference>
<dbReference type="GO" id="GO:0005737">
    <property type="term" value="C:cytoplasm"/>
    <property type="evidence" value="ECO:0007669"/>
    <property type="project" value="InterPro"/>
</dbReference>
<feature type="domain" description="MYND-type" evidence="6">
    <location>
        <begin position="237"/>
        <end position="275"/>
    </location>
</feature>
<evidence type="ECO:0000256" key="3">
    <source>
        <dbReference type="ARBA" id="ARBA00022833"/>
    </source>
</evidence>
<dbReference type="AlphaFoldDB" id="A0A8H7ZTV8"/>